<dbReference type="SUPFAM" id="SSF52540">
    <property type="entry name" value="P-loop containing nucleoside triphosphate hydrolases"/>
    <property type="match status" value="2"/>
</dbReference>
<dbReference type="InterPro" id="IPR051309">
    <property type="entry name" value="ABCF_ATPase"/>
</dbReference>
<keyword evidence="6" id="KW-1185">Reference proteome</keyword>
<dbReference type="Pfam" id="PF00005">
    <property type="entry name" value="ABC_tran"/>
    <property type="match status" value="2"/>
</dbReference>
<reference evidence="5 6" key="1">
    <citation type="submission" date="2023-07" db="EMBL/GenBank/DDBJ databases">
        <title>Genomic Encyclopedia of Type Strains, Phase IV (KMG-IV): sequencing the most valuable type-strain genomes for metagenomic binning, comparative biology and taxonomic classification.</title>
        <authorList>
            <person name="Goeker M."/>
        </authorList>
    </citation>
    <scope>NUCLEOTIDE SEQUENCE [LARGE SCALE GENOMIC DNA]</scope>
    <source>
        <strain evidence="5 6">DSM 12751</strain>
    </source>
</reference>
<sequence length="564" mass="64170">MLLLHAKQIEKSYKDRLLFRLDELSIHKGERIGIVGSNGAGKTTLLHILSGKIHADQGEVQRYGRQAFIAQEGGPDSFHVQNDKSDLTSEEIYRDSNRFFKELGLEQQQTFNVEHLSGGEETKLKLATAFGVKGDLLFADEPTSHLDIEGIQYLEKYCQSHSGALVIISHDRRFLDQVCTKIIELEAGKVTEYHGNYSEYKKQKELQLLTQQQEYDSFVREKKRLTEAIIGRKERAKSVKKAPKRMGNSEARLHKRKAMEKREKLEGAQKALETRLEKLERKEKPKEQEKIHMPLPSSLQLHAKFAIQVPKINVYAGEKSLVKNLSFQLKTGSRLALVGPNGCGKSTFIKMILDRAEGLMVAQGVKFGYFSQRLESLNGSSTILEEVLEDTIQEEDTVRSLLSRIGFERESVNKRISYLSGGEKVKVAIAKLLVGKHNVLLLDEPTNFLDVLALEALEELISSYEGTIIFVTHDRQFVDRIATHVAVFNEQKIHYFQGNYAQYVEAEKQRAEAPEQITREQLLVLENKLQEVIGRLSLPAPSDNLEALEEEYQLILKQIKEVKQ</sequence>
<gene>
    <name evidence="5" type="ORF">J2S11_002581</name>
</gene>
<protein>
    <submittedName>
        <fullName evidence="5">Macrolide transport system ATP-binding/permease protein</fullName>
    </submittedName>
</protein>
<dbReference type="SMART" id="SM00382">
    <property type="entry name" value="AAA"/>
    <property type="match status" value="2"/>
</dbReference>
<evidence type="ECO:0000259" key="4">
    <source>
        <dbReference type="PROSITE" id="PS50893"/>
    </source>
</evidence>
<dbReference type="RefSeq" id="WP_307395056.1">
    <property type="nucleotide sequence ID" value="NZ_BAAADK010000047.1"/>
</dbReference>
<comment type="caution">
    <text evidence="5">The sequence shown here is derived from an EMBL/GenBank/DDBJ whole genome shotgun (WGS) entry which is preliminary data.</text>
</comment>
<keyword evidence="1" id="KW-0547">Nucleotide-binding</keyword>
<dbReference type="PROSITE" id="PS00211">
    <property type="entry name" value="ABC_TRANSPORTER_1"/>
    <property type="match status" value="1"/>
</dbReference>
<evidence type="ECO:0000313" key="5">
    <source>
        <dbReference type="EMBL" id="MDQ0166665.1"/>
    </source>
</evidence>
<dbReference type="CDD" id="cd03221">
    <property type="entry name" value="ABCF_EF-3"/>
    <property type="match status" value="2"/>
</dbReference>
<keyword evidence="2 5" id="KW-0067">ATP-binding</keyword>
<organism evidence="5 6">
    <name type="scientific">Caldalkalibacillus horti</name>
    <dbReference type="NCBI Taxonomy" id="77523"/>
    <lineage>
        <taxon>Bacteria</taxon>
        <taxon>Bacillati</taxon>
        <taxon>Bacillota</taxon>
        <taxon>Bacilli</taxon>
        <taxon>Bacillales</taxon>
        <taxon>Bacillaceae</taxon>
        <taxon>Caldalkalibacillus</taxon>
    </lineage>
</organism>
<evidence type="ECO:0000256" key="1">
    <source>
        <dbReference type="ARBA" id="ARBA00022741"/>
    </source>
</evidence>
<dbReference type="Proteomes" id="UP001235840">
    <property type="component" value="Unassembled WGS sequence"/>
</dbReference>
<dbReference type="InterPro" id="IPR017871">
    <property type="entry name" value="ABC_transporter-like_CS"/>
</dbReference>
<accession>A0ABT9W1D7</accession>
<dbReference type="EMBL" id="JAUSTY010000010">
    <property type="protein sequence ID" value="MDQ0166665.1"/>
    <property type="molecule type" value="Genomic_DNA"/>
</dbReference>
<evidence type="ECO:0000313" key="6">
    <source>
        <dbReference type="Proteomes" id="UP001235840"/>
    </source>
</evidence>
<evidence type="ECO:0000256" key="3">
    <source>
        <dbReference type="SAM" id="MobiDB-lite"/>
    </source>
</evidence>
<dbReference type="Pfam" id="PF12848">
    <property type="entry name" value="ABC_tran_Xtn"/>
    <property type="match status" value="1"/>
</dbReference>
<proteinExistence type="predicted"/>
<dbReference type="GO" id="GO:0005524">
    <property type="term" value="F:ATP binding"/>
    <property type="evidence" value="ECO:0007669"/>
    <property type="project" value="UniProtKB-KW"/>
</dbReference>
<dbReference type="InterPro" id="IPR003593">
    <property type="entry name" value="AAA+_ATPase"/>
</dbReference>
<dbReference type="PROSITE" id="PS50893">
    <property type="entry name" value="ABC_TRANSPORTER_2"/>
    <property type="match status" value="2"/>
</dbReference>
<feature type="region of interest" description="Disordered" evidence="3">
    <location>
        <begin position="238"/>
        <end position="267"/>
    </location>
</feature>
<evidence type="ECO:0000256" key="2">
    <source>
        <dbReference type="ARBA" id="ARBA00022840"/>
    </source>
</evidence>
<dbReference type="PANTHER" id="PTHR42855:SF2">
    <property type="entry name" value="DRUG RESISTANCE ABC TRANSPORTER,ATP-BINDING PROTEIN"/>
    <property type="match status" value="1"/>
</dbReference>
<dbReference type="InterPro" id="IPR032781">
    <property type="entry name" value="ABC_tran_Xtn"/>
</dbReference>
<dbReference type="PANTHER" id="PTHR42855">
    <property type="entry name" value="ABC TRANSPORTER ATP-BINDING SUBUNIT"/>
    <property type="match status" value="1"/>
</dbReference>
<feature type="domain" description="ABC transporter" evidence="4">
    <location>
        <begin position="307"/>
        <end position="515"/>
    </location>
</feature>
<name>A0ABT9W1D7_9BACI</name>
<dbReference type="NCBIfam" id="NF000355">
    <property type="entry name" value="ribo_prot_ABC_F"/>
    <property type="match status" value="1"/>
</dbReference>
<feature type="domain" description="ABC transporter" evidence="4">
    <location>
        <begin position="4"/>
        <end position="212"/>
    </location>
</feature>
<dbReference type="InterPro" id="IPR027417">
    <property type="entry name" value="P-loop_NTPase"/>
</dbReference>
<dbReference type="InterPro" id="IPR003439">
    <property type="entry name" value="ABC_transporter-like_ATP-bd"/>
</dbReference>
<dbReference type="Gene3D" id="3.40.50.300">
    <property type="entry name" value="P-loop containing nucleotide triphosphate hydrolases"/>
    <property type="match status" value="2"/>
</dbReference>